<sequence length="233" mass="26715">MQQQIGEQGSPQRWIFFILIAGLIAITVLFVISRILQHSGPELLNSPYSVETSLRLYTIGTAQFMVPENTVRRPEQRNLQQLKKLDLILLWPTLEGFSLDTQVAFNDVTKDSRLIFASLSQPPQPISTSERLYSVYSQHFVGDTIEGPAALIGFRMSKESGFSGEVIYFKPDETAPFVARCIKPVENTPTFCMRDIILNNGAQLNYRFRLQLLAEWRKLDTTMRSKFSDYQRR</sequence>
<dbReference type="OrthoDB" id="7959514at2"/>
<reference evidence="2 3" key="1">
    <citation type="submission" date="2018-01" db="EMBL/GenBank/DDBJ databases">
        <title>The draft genome sequence of Cohaesibacter sp. H1304.</title>
        <authorList>
            <person name="Wang N.-N."/>
            <person name="Du Z.-J."/>
        </authorList>
    </citation>
    <scope>NUCLEOTIDE SEQUENCE [LARGE SCALE GENOMIC DNA]</scope>
    <source>
        <strain evidence="2 3">H1304</strain>
    </source>
</reference>
<keyword evidence="1" id="KW-0472">Membrane</keyword>
<protein>
    <submittedName>
        <fullName evidence="2">Uncharacterized protein</fullName>
    </submittedName>
</protein>
<keyword evidence="1" id="KW-1133">Transmembrane helix</keyword>
<dbReference type="EMBL" id="PKUQ01000001">
    <property type="protein sequence ID" value="PLW78722.1"/>
    <property type="molecule type" value="Genomic_DNA"/>
</dbReference>
<evidence type="ECO:0000313" key="3">
    <source>
        <dbReference type="Proteomes" id="UP000234881"/>
    </source>
</evidence>
<accession>A0A2N5XW36</accession>
<dbReference type="AlphaFoldDB" id="A0A2N5XW36"/>
<comment type="caution">
    <text evidence="2">The sequence shown here is derived from an EMBL/GenBank/DDBJ whole genome shotgun (WGS) entry which is preliminary data.</text>
</comment>
<evidence type="ECO:0000256" key="1">
    <source>
        <dbReference type="SAM" id="Phobius"/>
    </source>
</evidence>
<keyword evidence="3" id="KW-1185">Reference proteome</keyword>
<proteinExistence type="predicted"/>
<dbReference type="RefSeq" id="WP_101531807.1">
    <property type="nucleotide sequence ID" value="NZ_PKUQ01000001.1"/>
</dbReference>
<name>A0A2N5XW36_9HYPH</name>
<dbReference type="Proteomes" id="UP000234881">
    <property type="component" value="Unassembled WGS sequence"/>
</dbReference>
<evidence type="ECO:0000313" key="2">
    <source>
        <dbReference type="EMBL" id="PLW78722.1"/>
    </source>
</evidence>
<keyword evidence="1" id="KW-0812">Transmembrane</keyword>
<organism evidence="2 3">
    <name type="scientific">Cohaesibacter celericrescens</name>
    <dbReference type="NCBI Taxonomy" id="2067669"/>
    <lineage>
        <taxon>Bacteria</taxon>
        <taxon>Pseudomonadati</taxon>
        <taxon>Pseudomonadota</taxon>
        <taxon>Alphaproteobacteria</taxon>
        <taxon>Hyphomicrobiales</taxon>
        <taxon>Cohaesibacteraceae</taxon>
    </lineage>
</organism>
<gene>
    <name evidence="2" type="ORF">C0081_00280</name>
</gene>
<feature type="transmembrane region" description="Helical" evidence="1">
    <location>
        <begin position="14"/>
        <end position="36"/>
    </location>
</feature>